<organism evidence="5 6">
    <name type="scientific">Gordonia araii NBRC 100433</name>
    <dbReference type="NCBI Taxonomy" id="1073574"/>
    <lineage>
        <taxon>Bacteria</taxon>
        <taxon>Bacillati</taxon>
        <taxon>Actinomycetota</taxon>
        <taxon>Actinomycetes</taxon>
        <taxon>Mycobacteriales</taxon>
        <taxon>Gordoniaceae</taxon>
        <taxon>Gordonia</taxon>
    </lineage>
</organism>
<dbReference type="InterPro" id="IPR051782">
    <property type="entry name" value="ABC_Transporter_VariousFunc"/>
</dbReference>
<protein>
    <submittedName>
        <fullName evidence="5">Putative ABC transporter ATP-binding protein</fullName>
    </submittedName>
</protein>
<keyword evidence="2" id="KW-0547">Nucleotide-binding</keyword>
<evidence type="ECO:0000313" key="5">
    <source>
        <dbReference type="EMBL" id="GAB10430.1"/>
    </source>
</evidence>
<sequence>MTAPTSPTATDLVVEARGLTKRYGDTVALDAVDFAIPANTICGLFGRNGAGKTTIMSILTAQNFATSGEIRVFGEDPYENARVLQRICFVRESQRYPDDAKPGHAFATAKLFFPNWDDDFAQRLVDDFRLPMDCRIKKLSRGQLSAVGVIIGLASRAEVTFFDEPYLGLDAVARHTFYDRLLADYAEHPRAIVISSHLIDEIGDLIERVLVVDEGRIVLDEDADDLRGRAVTVVGSERVVDDFIAGREELHRERLGETAAATVLGGLTDEEHRTLDSLGLVTAPVSLQELIVRLTQHTNGRESRPTATTGAHR</sequence>
<feature type="domain" description="ABC transporter" evidence="4">
    <location>
        <begin position="14"/>
        <end position="239"/>
    </location>
</feature>
<dbReference type="InterPro" id="IPR027417">
    <property type="entry name" value="P-loop_NTPase"/>
</dbReference>
<dbReference type="PANTHER" id="PTHR42939">
    <property type="entry name" value="ABC TRANSPORTER ATP-BINDING PROTEIN ALBC-RELATED"/>
    <property type="match status" value="1"/>
</dbReference>
<evidence type="ECO:0000256" key="2">
    <source>
        <dbReference type="ARBA" id="ARBA00022741"/>
    </source>
</evidence>
<evidence type="ECO:0000256" key="1">
    <source>
        <dbReference type="ARBA" id="ARBA00022448"/>
    </source>
</evidence>
<keyword evidence="1" id="KW-0813">Transport</keyword>
<dbReference type="OrthoDB" id="9804819at2"/>
<keyword evidence="3 5" id="KW-0067">ATP-binding</keyword>
<comment type="caution">
    <text evidence="5">The sequence shown here is derived from an EMBL/GenBank/DDBJ whole genome shotgun (WGS) entry which is preliminary data.</text>
</comment>
<accession>G7H3K5</accession>
<evidence type="ECO:0000313" key="6">
    <source>
        <dbReference type="Proteomes" id="UP000035088"/>
    </source>
</evidence>
<dbReference type="PANTHER" id="PTHR42939:SF1">
    <property type="entry name" value="ABC TRANSPORTER ATP-BINDING PROTEIN ALBC-RELATED"/>
    <property type="match status" value="1"/>
</dbReference>
<dbReference type="GO" id="GO:0005524">
    <property type="term" value="F:ATP binding"/>
    <property type="evidence" value="ECO:0007669"/>
    <property type="project" value="UniProtKB-KW"/>
</dbReference>
<dbReference type="Gene3D" id="3.40.50.300">
    <property type="entry name" value="P-loop containing nucleotide triphosphate hydrolases"/>
    <property type="match status" value="1"/>
</dbReference>
<dbReference type="Proteomes" id="UP000035088">
    <property type="component" value="Unassembled WGS sequence"/>
</dbReference>
<dbReference type="Pfam" id="PF00005">
    <property type="entry name" value="ABC_tran"/>
    <property type="match status" value="1"/>
</dbReference>
<keyword evidence="6" id="KW-1185">Reference proteome</keyword>
<dbReference type="RefSeq" id="WP_007322505.1">
    <property type="nucleotide sequence ID" value="NZ_BAEE01000056.1"/>
</dbReference>
<evidence type="ECO:0000259" key="4">
    <source>
        <dbReference type="PROSITE" id="PS50893"/>
    </source>
</evidence>
<dbReference type="AlphaFoldDB" id="G7H3K5"/>
<gene>
    <name evidence="5" type="ORF">GOARA_056_01780</name>
</gene>
<dbReference type="GO" id="GO:0016887">
    <property type="term" value="F:ATP hydrolysis activity"/>
    <property type="evidence" value="ECO:0007669"/>
    <property type="project" value="InterPro"/>
</dbReference>
<dbReference type="EMBL" id="BAEE01000056">
    <property type="protein sequence ID" value="GAB10430.1"/>
    <property type="molecule type" value="Genomic_DNA"/>
</dbReference>
<dbReference type="InterPro" id="IPR003593">
    <property type="entry name" value="AAA+_ATPase"/>
</dbReference>
<name>G7H3K5_9ACTN</name>
<proteinExistence type="predicted"/>
<dbReference type="STRING" id="1073574.GOARA_056_01780"/>
<dbReference type="SUPFAM" id="SSF52540">
    <property type="entry name" value="P-loop containing nucleoside triphosphate hydrolases"/>
    <property type="match status" value="1"/>
</dbReference>
<evidence type="ECO:0000256" key="3">
    <source>
        <dbReference type="ARBA" id="ARBA00022840"/>
    </source>
</evidence>
<reference evidence="5 6" key="1">
    <citation type="submission" date="2011-11" db="EMBL/GenBank/DDBJ databases">
        <title>Whole genome shotgun sequence of Gordonia araii NBRC 100433.</title>
        <authorList>
            <person name="Yoshida Y."/>
            <person name="Hosoyama A."/>
            <person name="Tsuchikane K."/>
            <person name="Katsumata H."/>
            <person name="Yamazaki S."/>
            <person name="Fujita N."/>
        </authorList>
    </citation>
    <scope>NUCLEOTIDE SEQUENCE [LARGE SCALE GENOMIC DNA]</scope>
    <source>
        <strain evidence="5 6">NBRC 100433</strain>
    </source>
</reference>
<dbReference type="SMART" id="SM00382">
    <property type="entry name" value="AAA"/>
    <property type="match status" value="1"/>
</dbReference>
<dbReference type="PROSITE" id="PS50893">
    <property type="entry name" value="ABC_TRANSPORTER_2"/>
    <property type="match status" value="1"/>
</dbReference>
<dbReference type="CDD" id="cd03230">
    <property type="entry name" value="ABC_DR_subfamily_A"/>
    <property type="match status" value="1"/>
</dbReference>
<dbReference type="InterPro" id="IPR003439">
    <property type="entry name" value="ABC_transporter-like_ATP-bd"/>
</dbReference>